<dbReference type="PROSITE" id="PS50014">
    <property type="entry name" value="BROMODOMAIN_2"/>
    <property type="match status" value="1"/>
</dbReference>
<organism evidence="5 6">
    <name type="scientific">Cryptococcus wingfieldii CBS 7118</name>
    <dbReference type="NCBI Taxonomy" id="1295528"/>
    <lineage>
        <taxon>Eukaryota</taxon>
        <taxon>Fungi</taxon>
        <taxon>Dikarya</taxon>
        <taxon>Basidiomycota</taxon>
        <taxon>Agaricomycotina</taxon>
        <taxon>Tremellomycetes</taxon>
        <taxon>Tremellales</taxon>
        <taxon>Cryptococcaceae</taxon>
        <taxon>Cryptococcus</taxon>
    </lineage>
</organism>
<dbReference type="AlphaFoldDB" id="A0A1E3K2G3"/>
<dbReference type="OrthoDB" id="21449at2759"/>
<evidence type="ECO:0000256" key="3">
    <source>
        <dbReference type="SAM" id="MobiDB-lite"/>
    </source>
</evidence>
<protein>
    <recommendedName>
        <fullName evidence="4">Bromo domain-containing protein</fullName>
    </recommendedName>
</protein>
<evidence type="ECO:0000313" key="5">
    <source>
        <dbReference type="EMBL" id="ODO07183.1"/>
    </source>
</evidence>
<evidence type="ECO:0000259" key="4">
    <source>
        <dbReference type="PROSITE" id="PS50014"/>
    </source>
</evidence>
<feature type="region of interest" description="Disordered" evidence="3">
    <location>
        <begin position="1"/>
        <end position="188"/>
    </location>
</feature>
<dbReference type="PANTHER" id="PTHR22881">
    <property type="entry name" value="BROMODOMAIN CONTAINING PROTEIN"/>
    <property type="match status" value="1"/>
</dbReference>
<reference evidence="5 6" key="1">
    <citation type="submission" date="2016-06" db="EMBL/GenBank/DDBJ databases">
        <title>Evolution of pathogenesis and genome organization in the Tremellales.</title>
        <authorList>
            <person name="Cuomo C."/>
            <person name="Litvintseva A."/>
            <person name="Heitman J."/>
            <person name="Chen Y."/>
            <person name="Sun S."/>
            <person name="Springer D."/>
            <person name="Dromer F."/>
            <person name="Young S."/>
            <person name="Zeng Q."/>
            <person name="Chapman S."/>
            <person name="Gujja S."/>
            <person name="Saif S."/>
            <person name="Birren B."/>
        </authorList>
    </citation>
    <scope>NUCLEOTIDE SEQUENCE [LARGE SCALE GENOMIC DNA]</scope>
    <source>
        <strain evidence="5 6">CBS 7118</strain>
    </source>
</reference>
<keyword evidence="1 2" id="KW-0103">Bromodomain</keyword>
<dbReference type="CDD" id="cd04369">
    <property type="entry name" value="Bromodomain"/>
    <property type="match status" value="1"/>
</dbReference>
<accession>A0A1E3K2G3</accession>
<keyword evidence="6" id="KW-1185">Reference proteome</keyword>
<feature type="compositionally biased region" description="Basic residues" evidence="3">
    <location>
        <begin position="105"/>
        <end position="117"/>
    </location>
</feature>
<feature type="domain" description="Bromo" evidence="4">
    <location>
        <begin position="210"/>
        <end position="283"/>
    </location>
</feature>
<feature type="compositionally biased region" description="Polar residues" evidence="3">
    <location>
        <begin position="36"/>
        <end position="45"/>
    </location>
</feature>
<evidence type="ECO:0000256" key="1">
    <source>
        <dbReference type="ARBA" id="ARBA00023117"/>
    </source>
</evidence>
<dbReference type="SMART" id="SM00297">
    <property type="entry name" value="BROMO"/>
    <property type="match status" value="1"/>
</dbReference>
<feature type="region of interest" description="Disordered" evidence="3">
    <location>
        <begin position="717"/>
        <end position="739"/>
    </location>
</feature>
<dbReference type="RefSeq" id="XP_019034660.1">
    <property type="nucleotide sequence ID" value="XM_019172934.1"/>
</dbReference>
<dbReference type="Pfam" id="PF00439">
    <property type="entry name" value="Bromodomain"/>
    <property type="match status" value="1"/>
</dbReference>
<dbReference type="Proteomes" id="UP000094819">
    <property type="component" value="Unassembled WGS sequence"/>
</dbReference>
<dbReference type="PANTHER" id="PTHR22881:SF27">
    <property type="entry name" value="BROMODOMAIN CONTAINING 7_9"/>
    <property type="match status" value="1"/>
</dbReference>
<feature type="compositionally biased region" description="Low complexity" evidence="3">
    <location>
        <begin position="154"/>
        <end position="176"/>
    </location>
</feature>
<dbReference type="EMBL" id="AWGH01000002">
    <property type="protein sequence ID" value="ODO07183.1"/>
    <property type="molecule type" value="Genomic_DNA"/>
</dbReference>
<dbReference type="InterPro" id="IPR001487">
    <property type="entry name" value="Bromodomain"/>
</dbReference>
<dbReference type="SUPFAM" id="SSF47370">
    <property type="entry name" value="Bromodomain"/>
    <property type="match status" value="1"/>
</dbReference>
<dbReference type="InterPro" id="IPR036427">
    <property type="entry name" value="Bromodomain-like_sf"/>
</dbReference>
<sequence>MPSRDPPKIPPIKLKLTLGSAPAPATPAPPPPVPTSHGSNGSVSTPLPKIKLSTGNVAGPSSLRINLPEPGGSDSPLPAPPGTASPAALMTPTQPQRQKTASTKKVGRPSTKKKATVAKRPSAIPPRLLATSSATPSRQMAPTMPETPTQDGTSTSPDVLSLPLSPSSQGLESGSPQQFEEETPSRRAVKWTRTKKPLKELLQKIMIELRKKDEYALFEEPVDTQAYPDYLERIGGEDKAMDMGTMQAKVDNNEYRSLDQVEADLRKLVEAAHKFNAEHTTPHKSASNILSHGLKHIERARPIAITPPPSPVRVSATPVCATSVVSTRDREQRETTVVQEERVRDHVPPLHYIPEEMLNFPPNSAMARAVGWNLNGGKRVYNKRISRAREKFSGKWRNWLVDGSRDIAEAEEIHQLFEPWRLRSGDQWREFIDWQAMRNKDGWWELEMAQPPPHSAAQQAPLPFNPATPRHDQVSHKTLSPWEYGQYPSVASEVAFLRQRIPSITDDDEILAEHIRPMYTRARRGDPPAPTNLVNVFDGPLKRSPGDWVRDLVTGDVVGEAYLDSLDRFVKGAMESVEGEETPDYPLDEYVFDHYHEPLLQSSTRKLVHDTLRDLSAPDTRASYSALGEAAYSRVALRYLTRPANPMDIQPLLREEGDFMYQGVGGKSGVNVGLEWTGKEMSRLLEKQRRLRGVNSSVGDKRKREVEDETEIKRVKTEDDAAVSKDTETRAEPSESEEVAAEELKQLRLELVALSKFYPLPALKKMSKEDAALLPVNVRGLMCRQ</sequence>
<feature type="region of interest" description="Disordered" evidence="3">
    <location>
        <begin position="454"/>
        <end position="474"/>
    </location>
</feature>
<feature type="compositionally biased region" description="Polar residues" evidence="3">
    <location>
        <begin position="130"/>
        <end position="153"/>
    </location>
</feature>
<feature type="compositionally biased region" description="Pro residues" evidence="3">
    <location>
        <begin position="24"/>
        <end position="34"/>
    </location>
</feature>
<feature type="compositionally biased region" description="Polar residues" evidence="3">
    <location>
        <begin position="91"/>
        <end position="103"/>
    </location>
</feature>
<name>A0A1E3K2G3_9TREE</name>
<dbReference type="Gene3D" id="1.20.920.10">
    <property type="entry name" value="Bromodomain-like"/>
    <property type="match status" value="1"/>
</dbReference>
<dbReference type="GO" id="GO:0006325">
    <property type="term" value="P:chromatin organization"/>
    <property type="evidence" value="ECO:0007669"/>
    <property type="project" value="UniProtKB-ARBA"/>
</dbReference>
<gene>
    <name evidence="5" type="ORF">L198_00762</name>
</gene>
<comment type="caution">
    <text evidence="5">The sequence shown here is derived from an EMBL/GenBank/DDBJ whole genome shotgun (WGS) entry which is preliminary data.</text>
</comment>
<dbReference type="GeneID" id="30189975"/>
<evidence type="ECO:0000313" key="6">
    <source>
        <dbReference type="Proteomes" id="UP000094819"/>
    </source>
</evidence>
<dbReference type="InterPro" id="IPR051831">
    <property type="entry name" value="Bromodomain_contain_prot"/>
</dbReference>
<dbReference type="GO" id="GO:0006357">
    <property type="term" value="P:regulation of transcription by RNA polymerase II"/>
    <property type="evidence" value="ECO:0007669"/>
    <property type="project" value="TreeGrafter"/>
</dbReference>
<dbReference type="GO" id="GO:0005634">
    <property type="term" value="C:nucleus"/>
    <property type="evidence" value="ECO:0007669"/>
    <property type="project" value="TreeGrafter"/>
</dbReference>
<evidence type="ECO:0000256" key="2">
    <source>
        <dbReference type="PROSITE-ProRule" id="PRU00035"/>
    </source>
</evidence>
<proteinExistence type="predicted"/>
<feature type="compositionally biased region" description="Basic and acidic residues" evidence="3">
    <location>
        <begin position="717"/>
        <end position="733"/>
    </location>
</feature>